<keyword evidence="1" id="KW-0175">Coiled coil</keyword>
<gene>
    <name evidence="3" type="ORF">TeGR_g4343</name>
</gene>
<evidence type="ECO:0000256" key="2">
    <source>
        <dbReference type="SAM" id="MobiDB-lite"/>
    </source>
</evidence>
<protein>
    <submittedName>
        <fullName evidence="3">Uncharacterized protein</fullName>
    </submittedName>
</protein>
<feature type="compositionally biased region" description="Gly residues" evidence="2">
    <location>
        <begin position="107"/>
        <end position="119"/>
    </location>
</feature>
<feature type="compositionally biased region" description="Basic and acidic residues" evidence="2">
    <location>
        <begin position="848"/>
        <end position="861"/>
    </location>
</feature>
<feature type="region of interest" description="Disordered" evidence="2">
    <location>
        <begin position="425"/>
        <end position="547"/>
    </location>
</feature>
<feature type="compositionally biased region" description="Low complexity" evidence="2">
    <location>
        <begin position="17"/>
        <end position="29"/>
    </location>
</feature>
<proteinExistence type="predicted"/>
<feature type="region of interest" description="Disordered" evidence="2">
    <location>
        <begin position="1341"/>
        <end position="1372"/>
    </location>
</feature>
<feature type="region of interest" description="Disordered" evidence="2">
    <location>
        <begin position="1"/>
        <end position="34"/>
    </location>
</feature>
<feature type="region of interest" description="Disordered" evidence="2">
    <location>
        <begin position="91"/>
        <end position="123"/>
    </location>
</feature>
<feature type="compositionally biased region" description="Acidic residues" evidence="2">
    <location>
        <begin position="434"/>
        <end position="445"/>
    </location>
</feature>
<organism evidence="3 4">
    <name type="scientific">Tetraparma gracilis</name>
    <dbReference type="NCBI Taxonomy" id="2962635"/>
    <lineage>
        <taxon>Eukaryota</taxon>
        <taxon>Sar</taxon>
        <taxon>Stramenopiles</taxon>
        <taxon>Ochrophyta</taxon>
        <taxon>Bolidophyceae</taxon>
        <taxon>Parmales</taxon>
        <taxon>Triparmaceae</taxon>
        <taxon>Tetraparma</taxon>
    </lineage>
</organism>
<feature type="region of interest" description="Disordered" evidence="2">
    <location>
        <begin position="760"/>
        <end position="864"/>
    </location>
</feature>
<feature type="coiled-coil region" evidence="1">
    <location>
        <begin position="1059"/>
        <end position="1123"/>
    </location>
</feature>
<evidence type="ECO:0000313" key="4">
    <source>
        <dbReference type="Proteomes" id="UP001165060"/>
    </source>
</evidence>
<name>A0ABQ6MFG1_9STRA</name>
<feature type="compositionally biased region" description="Basic residues" evidence="2">
    <location>
        <begin position="821"/>
        <end position="834"/>
    </location>
</feature>
<reference evidence="3 4" key="1">
    <citation type="journal article" date="2023" name="Commun. Biol.">
        <title>Genome analysis of Parmales, the sister group of diatoms, reveals the evolutionary specialization of diatoms from phago-mixotrophs to photoautotrophs.</title>
        <authorList>
            <person name="Ban H."/>
            <person name="Sato S."/>
            <person name="Yoshikawa S."/>
            <person name="Yamada K."/>
            <person name="Nakamura Y."/>
            <person name="Ichinomiya M."/>
            <person name="Sato N."/>
            <person name="Blanc-Mathieu R."/>
            <person name="Endo H."/>
            <person name="Kuwata A."/>
            <person name="Ogata H."/>
        </authorList>
    </citation>
    <scope>NUCLEOTIDE SEQUENCE [LARGE SCALE GENOMIC DNA]</scope>
</reference>
<comment type="caution">
    <text evidence="3">The sequence shown here is derived from an EMBL/GenBank/DDBJ whole genome shotgun (WGS) entry which is preliminary data.</text>
</comment>
<feature type="compositionally biased region" description="Basic and acidic residues" evidence="2">
    <location>
        <begin position="446"/>
        <end position="458"/>
    </location>
</feature>
<accession>A0ABQ6MFG1</accession>
<dbReference type="Proteomes" id="UP001165060">
    <property type="component" value="Unassembled WGS sequence"/>
</dbReference>
<feature type="compositionally biased region" description="Polar residues" evidence="2">
    <location>
        <begin position="496"/>
        <end position="509"/>
    </location>
</feature>
<feature type="compositionally biased region" description="Basic and acidic residues" evidence="2">
    <location>
        <begin position="785"/>
        <end position="795"/>
    </location>
</feature>
<feature type="compositionally biased region" description="Basic and acidic residues" evidence="2">
    <location>
        <begin position="806"/>
        <end position="820"/>
    </location>
</feature>
<sequence length="1372" mass="152319">LGGGGGTVRFGPAETLGPDVGEEPGVAPGEEGGDVVHVDYMGTSAADLLQTLTGRPLPVGGSLAAPRAATARRTIIDRREDRDELFRELMGARAEEDARPKTTGSEPGSGPGAAKGGSAKGFPARLLRGGDAGGFRMPNLVMRMRSKVTVGLDEDGALRPSTTSFVSLFDEETGPANLRPIRLNFISKCKPSDPVPLAPSAVPPLYLYQTAEPIRGRDKNWTLESERRILGSDIDVTVGRIGAEKARRRGLNLRGVDPDGAEAGAPLCRWPPLEAAVYPPGGHESRENVYAAEAGYLISRERLWRGAVLISRSYCVLSAFGMGVSGRVHAPGLHIPRFILLQAYTKDNSKDHSIWITMDMLESLFEDRPEFLKAGMKAAMIFELCKMCFFEYHIYEQYVNEEGALPSELTPELPPKITKYRHNEAWHTDKTAEDEAEEEENDEEEVNKMKMQRELLDAKRRKKEATPPAPPSGADDGEEKKEDTPTMRRAPGKVRTMSSDRATTPTTPASPDRSPEKAAAAAAADGEHPAPVILNDAGEPGKPGDRTSVWQKKITWVVEHLKISKGRKKSAADLRREELRRKRAEEAAAAERARQAWLATPKRRRGLIVGRGAHISGHLVYCMVYEFKEQPGMFKIKLIDPVGGGVYELKISASSIGKGAGVKKKPVKWSAEQKRDIMIGYLRGKTTAVQIPPRAGRPELEEVVNDKGDQMMTRFAWHKTGRVSMYGPLIKRRLVKGVVRRKDFEQVKLNVSGGVSTIDPMLWDQGGGEVHRLRDMRHPYKKKKERSESVVEKKGGGAKKVSSRGKSKDSKRGRSSERRGSKSGRSKSRGASRGKSKDPSPAPEEEGGEKGEGGEEKKEEEALAVVPKVREELRAFAKTTQDFYDARKGLLDTPEVDYYTEKNGIHSDTYCAYKFFQPPTSQLGANYVKTNLERRGRKAFRIGCKPRREVGKGKRMCSGVGKVGNVRGVFDLYRSGKGNSWACNDGAGELLLLFFTVSGLADNSDFEGLLEDNGVFKFELCIDDLYRCCRETQTQAQAQADEKPANIMDIAMQGDDEWLAQTKKDQAEHANDLTKMEKDAYEACVKELADAKKLSAKQRLQVKERAEEEFRKVKEQVRHEREAMRGVIAKNVEAAEHAWGDAVRKMFRHMSWFKVSFGMDDFVNIDGDMVNNTLQLPCMLAEKVAVGVGHRTAGKKDDAQGAYYTIKLETTVYRSVHKIQSRSKFRDQYRTLLFTVSQENYKLRFIGYDFETSDLFTFTYSLEEQEATVRGVRELTTIEIGVQFQLAFMNVEYVDDGLMKGTKRKKFKVQFASEIEGAGVDVHMSDAEQARAAKQLDAMMNATGSRAKSRQAAAQKKLEDEKPEYGVLDDSD</sequence>
<feature type="coiled-coil region" evidence="1">
    <location>
        <begin position="567"/>
        <end position="596"/>
    </location>
</feature>
<feature type="compositionally biased region" description="Basic and acidic residues" evidence="2">
    <location>
        <begin position="769"/>
        <end position="778"/>
    </location>
</feature>
<evidence type="ECO:0000256" key="1">
    <source>
        <dbReference type="SAM" id="Coils"/>
    </source>
</evidence>
<dbReference type="EMBL" id="BRYB01001406">
    <property type="protein sequence ID" value="GMI25064.1"/>
    <property type="molecule type" value="Genomic_DNA"/>
</dbReference>
<keyword evidence="4" id="KW-1185">Reference proteome</keyword>
<feature type="non-terminal residue" evidence="3">
    <location>
        <position position="1"/>
    </location>
</feature>
<evidence type="ECO:0000313" key="3">
    <source>
        <dbReference type="EMBL" id="GMI25064.1"/>
    </source>
</evidence>